<comment type="cofactor">
    <cofactor evidence="2">
        <name>[4Fe-4S] cluster</name>
        <dbReference type="ChEBI" id="CHEBI:49883"/>
    </cofactor>
</comment>
<comment type="function">
    <text evidence="3">Adenine glycosylase active on G-A mispairs. MutY also corrects error-prone DNA synthesis past GO lesions which are due to the oxidatively damaged form of guanine: 7,8-dihydro-8-oxoguanine (8-oxo-dGTP).</text>
</comment>
<dbReference type="InterPro" id="IPR004035">
    <property type="entry name" value="Endouclease-III_FeS-bd_BS"/>
</dbReference>
<dbReference type="SUPFAM" id="SSF48150">
    <property type="entry name" value="DNA-glycosylase"/>
    <property type="match status" value="1"/>
</dbReference>
<dbReference type="PROSITE" id="PS51462">
    <property type="entry name" value="NUDIX"/>
    <property type="match status" value="1"/>
</dbReference>
<dbReference type="AlphaFoldDB" id="B1X0Q5"/>
<evidence type="ECO:0000256" key="15">
    <source>
        <dbReference type="PIRSR" id="PIRSR603561-1"/>
    </source>
</evidence>
<dbReference type="InterPro" id="IPR004036">
    <property type="entry name" value="Endonuclease-III-like_CS2"/>
</dbReference>
<evidence type="ECO:0000256" key="1">
    <source>
        <dbReference type="ARBA" id="ARBA00000843"/>
    </source>
</evidence>
<dbReference type="GO" id="GO:0034039">
    <property type="term" value="F:8-oxo-7,8-dihydroguanine DNA N-glycosylase activity"/>
    <property type="evidence" value="ECO:0007669"/>
    <property type="project" value="TreeGrafter"/>
</dbReference>
<dbReference type="InterPro" id="IPR020476">
    <property type="entry name" value="Nudix_hydrolase"/>
</dbReference>
<evidence type="ECO:0000256" key="9">
    <source>
        <dbReference type="ARBA" id="ARBA00022763"/>
    </source>
</evidence>
<comment type="similarity">
    <text evidence="4">Belongs to the Nth/MutY family.</text>
</comment>
<dbReference type="InterPro" id="IPR044298">
    <property type="entry name" value="MIG/MutY"/>
</dbReference>
<dbReference type="FunFam" id="1.10.340.30:FF:000002">
    <property type="entry name" value="Adenine DNA glycosylase"/>
    <property type="match status" value="1"/>
</dbReference>
<sequence>MNDKNKLVAKEITLPVFNLADLRQSLLTWYQQQGRQLPWRNTRDPYLIWVSEIMLQQTQVKTVLPYYQRWLDTFPTLESLAKAELQGVLKAWEGLGYYSRARNLHKAAQIVLNEYNGVFPQQLSDVLTLPGIGRTTAGGILSAAFNQSVSILDGNVKRVLSRLMALPVPPKKGLKSLWQLSDLILDPENPRDFNQALMDLGAEICVKTKPRCLLCPWTSHCLAYQQGQQNQLPMTETTKPLPHKKIGVAVIYNDAGLILIDRRPNKGLLGGLWEFPGGKIEPDETVEDCIKREIKEEIDIEIEVGENLVNLDHAYTHFKVTLYVHICRYLTGEPKPIECEEIRWVSLEEIDQFPFPKANTKIIEMLKNR</sequence>
<evidence type="ECO:0000256" key="6">
    <source>
        <dbReference type="ARBA" id="ARBA00022023"/>
    </source>
</evidence>
<dbReference type="NCBIfam" id="TIGR01084">
    <property type="entry name" value="mutY"/>
    <property type="match status" value="1"/>
</dbReference>
<reference evidence="18 19" key="1">
    <citation type="journal article" date="2008" name="Proc. Natl. Acad. Sci. U.S.A.">
        <title>The genome of Cyanothece 51142, a unicellular diazotrophic cyanobacterium important in the marine nitrogen cycle.</title>
        <authorList>
            <person name="Welsh E.A."/>
            <person name="Liberton M."/>
            <person name="Stoeckel J."/>
            <person name="Loh T."/>
            <person name="Elvitigala T."/>
            <person name="Wang C."/>
            <person name="Wollam A."/>
            <person name="Fulton R.S."/>
            <person name="Clifton S.W."/>
            <person name="Jacobs J.M."/>
            <person name="Aurora R."/>
            <person name="Ghosh B.K."/>
            <person name="Sherman L.A."/>
            <person name="Smith R.D."/>
            <person name="Wilson R.K."/>
            <person name="Pakrasi H.B."/>
        </authorList>
    </citation>
    <scope>NUCLEOTIDE SEQUENCE [LARGE SCALE GENOMIC DNA]</scope>
    <source>
        <strain evidence="19">ATCC 51142 / BH68</strain>
    </source>
</reference>
<dbReference type="Gene3D" id="1.10.1670.10">
    <property type="entry name" value="Helix-hairpin-Helix base-excision DNA repair enzymes (C-terminal)"/>
    <property type="match status" value="1"/>
</dbReference>
<feature type="binding site" evidence="15">
    <location>
        <position position="263"/>
    </location>
    <ligand>
        <name>8-oxo-dGTP</name>
        <dbReference type="ChEBI" id="CHEBI:77896"/>
    </ligand>
</feature>
<comment type="catalytic activity">
    <reaction evidence="1">
        <text>Hydrolyzes free adenine bases from 7,8-dihydro-8-oxoguanine:adenine mismatched double-stranded DNA, leaving an apurinic site.</text>
        <dbReference type="EC" id="3.2.2.31"/>
    </reaction>
</comment>
<protein>
    <recommendedName>
        <fullName evidence="6">Adenine DNA glycosylase</fullName>
        <ecNumber evidence="5">3.2.2.31</ecNumber>
    </recommendedName>
</protein>
<feature type="binding site" evidence="16">
    <location>
        <position position="297"/>
    </location>
    <ligand>
        <name>Mg(2+)</name>
        <dbReference type="ChEBI" id="CHEBI:18420"/>
    </ligand>
</feature>
<dbReference type="PROSITE" id="PS00764">
    <property type="entry name" value="ENDONUCLEASE_III_1"/>
    <property type="match status" value="1"/>
</dbReference>
<dbReference type="Pfam" id="PF00730">
    <property type="entry name" value="HhH-GPD"/>
    <property type="match status" value="1"/>
</dbReference>
<dbReference type="InterPro" id="IPR015797">
    <property type="entry name" value="NUDIX_hydrolase-like_dom_sf"/>
</dbReference>
<dbReference type="PANTHER" id="PTHR42944">
    <property type="entry name" value="ADENINE DNA GLYCOSYLASE"/>
    <property type="match status" value="1"/>
</dbReference>
<dbReference type="PROSITE" id="PS01155">
    <property type="entry name" value="ENDONUCLEASE_III_2"/>
    <property type="match status" value="1"/>
</dbReference>
<keyword evidence="16" id="KW-0460">Magnesium</keyword>
<dbReference type="PRINTS" id="PR00502">
    <property type="entry name" value="NUDIXFAMILY"/>
</dbReference>
<dbReference type="NCBIfam" id="TIGR00586">
    <property type="entry name" value="mutt"/>
    <property type="match status" value="1"/>
</dbReference>
<dbReference type="EC" id="3.2.2.31" evidence="5"/>
<keyword evidence="8 16" id="KW-0479">Metal-binding</keyword>
<evidence type="ECO:0000259" key="17">
    <source>
        <dbReference type="PROSITE" id="PS51462"/>
    </source>
</evidence>
<evidence type="ECO:0000256" key="3">
    <source>
        <dbReference type="ARBA" id="ARBA00002933"/>
    </source>
</evidence>
<dbReference type="PROSITE" id="PS00893">
    <property type="entry name" value="NUDIX_BOX"/>
    <property type="match status" value="1"/>
</dbReference>
<evidence type="ECO:0000256" key="8">
    <source>
        <dbReference type="ARBA" id="ARBA00022723"/>
    </source>
</evidence>
<dbReference type="GO" id="GO:0051539">
    <property type="term" value="F:4 iron, 4 sulfur cluster binding"/>
    <property type="evidence" value="ECO:0007669"/>
    <property type="project" value="UniProtKB-KW"/>
</dbReference>
<dbReference type="InterPro" id="IPR023170">
    <property type="entry name" value="HhH_base_excis_C"/>
</dbReference>
<dbReference type="SUPFAM" id="SSF55811">
    <property type="entry name" value="Nudix"/>
    <property type="match status" value="1"/>
</dbReference>
<name>B1X0Q5_CROS5</name>
<evidence type="ECO:0000256" key="4">
    <source>
        <dbReference type="ARBA" id="ARBA00008343"/>
    </source>
</evidence>
<dbReference type="InterPro" id="IPR003265">
    <property type="entry name" value="HhH-GPD_domain"/>
</dbReference>
<dbReference type="Gene3D" id="1.10.340.30">
    <property type="entry name" value="Hypothetical protein, domain 2"/>
    <property type="match status" value="1"/>
</dbReference>
<dbReference type="InterPro" id="IPR003651">
    <property type="entry name" value="Endonuclease3_FeS-loop_motif"/>
</dbReference>
<evidence type="ECO:0000256" key="14">
    <source>
        <dbReference type="ARBA" id="ARBA00023295"/>
    </source>
</evidence>
<dbReference type="InterPro" id="IPR005760">
    <property type="entry name" value="A/G_AdeGlyc_MutY"/>
</dbReference>
<gene>
    <name evidence="18" type="primary">mutT</name>
    <name evidence="18" type="ordered locus">cce_3596</name>
</gene>
<dbReference type="InterPro" id="IPR003561">
    <property type="entry name" value="Mutator_MutT"/>
</dbReference>
<dbReference type="GO" id="GO:0000701">
    <property type="term" value="F:purine-specific mismatch base pair DNA N-glycosylase activity"/>
    <property type="evidence" value="ECO:0007669"/>
    <property type="project" value="UniProtKB-EC"/>
</dbReference>
<keyword evidence="11" id="KW-0408">Iron</keyword>
<dbReference type="EMBL" id="CP000806">
    <property type="protein sequence ID" value="ACB52944.1"/>
    <property type="molecule type" value="Genomic_DNA"/>
</dbReference>
<keyword evidence="12" id="KW-0411">Iron-sulfur</keyword>
<dbReference type="GO" id="GO:0006284">
    <property type="term" value="P:base-excision repair"/>
    <property type="evidence" value="ECO:0007669"/>
    <property type="project" value="InterPro"/>
</dbReference>
<dbReference type="eggNOG" id="COG1194">
    <property type="taxonomic scope" value="Bacteria"/>
</dbReference>
<keyword evidence="10" id="KW-0378">Hydrolase</keyword>
<keyword evidence="19" id="KW-1185">Reference proteome</keyword>
<dbReference type="KEGG" id="cyt:cce_3596"/>
<dbReference type="GO" id="GO:0006298">
    <property type="term" value="P:mismatch repair"/>
    <property type="evidence" value="ECO:0007669"/>
    <property type="project" value="TreeGrafter"/>
</dbReference>
<keyword evidence="9" id="KW-0227">DNA damage</keyword>
<keyword evidence="7" id="KW-0004">4Fe-4S</keyword>
<dbReference type="PANTHER" id="PTHR42944:SF1">
    <property type="entry name" value="ADENINE DNA GLYCOSYLASE"/>
    <property type="match status" value="1"/>
</dbReference>
<dbReference type="SMART" id="SM00478">
    <property type="entry name" value="ENDO3c"/>
    <property type="match status" value="1"/>
</dbReference>
<feature type="domain" description="Nudix hydrolase" evidence="17">
    <location>
        <begin position="241"/>
        <end position="369"/>
    </location>
</feature>
<dbReference type="GO" id="GO:0035485">
    <property type="term" value="F:adenine/guanine mispair binding"/>
    <property type="evidence" value="ECO:0007669"/>
    <property type="project" value="TreeGrafter"/>
</dbReference>
<feature type="binding site" evidence="15">
    <location>
        <begin position="274"/>
        <end position="277"/>
    </location>
    <ligand>
        <name>8-oxo-dGTP</name>
        <dbReference type="ChEBI" id="CHEBI:77896"/>
    </ligand>
</feature>
<evidence type="ECO:0000256" key="2">
    <source>
        <dbReference type="ARBA" id="ARBA00001966"/>
    </source>
</evidence>
<evidence type="ECO:0000256" key="10">
    <source>
        <dbReference type="ARBA" id="ARBA00022801"/>
    </source>
</evidence>
<keyword evidence="14" id="KW-0326">Glycosidase</keyword>
<comment type="cofactor">
    <cofactor evidence="16">
        <name>Mg(2+)</name>
        <dbReference type="ChEBI" id="CHEBI:18420"/>
    </cofactor>
</comment>
<dbReference type="InterPro" id="IPR020084">
    <property type="entry name" value="NUDIX_hydrolase_CS"/>
</dbReference>
<keyword evidence="13" id="KW-0234">DNA repair</keyword>
<dbReference type="Proteomes" id="UP000001203">
    <property type="component" value="Chromosome circular"/>
</dbReference>
<evidence type="ECO:0000256" key="7">
    <source>
        <dbReference type="ARBA" id="ARBA00022485"/>
    </source>
</evidence>
<dbReference type="GO" id="GO:0032357">
    <property type="term" value="F:oxidized purine DNA binding"/>
    <property type="evidence" value="ECO:0007669"/>
    <property type="project" value="TreeGrafter"/>
</dbReference>
<dbReference type="STRING" id="43989.cce_3596"/>
<evidence type="ECO:0000256" key="11">
    <source>
        <dbReference type="ARBA" id="ARBA00023004"/>
    </source>
</evidence>
<evidence type="ECO:0000256" key="12">
    <source>
        <dbReference type="ARBA" id="ARBA00023014"/>
    </source>
</evidence>
<evidence type="ECO:0000313" key="19">
    <source>
        <dbReference type="Proteomes" id="UP000001203"/>
    </source>
</evidence>
<evidence type="ECO:0000256" key="16">
    <source>
        <dbReference type="PIRSR" id="PIRSR603561-2"/>
    </source>
</evidence>
<dbReference type="GO" id="GO:0046872">
    <property type="term" value="F:metal ion binding"/>
    <property type="evidence" value="ECO:0007669"/>
    <property type="project" value="UniProtKB-KW"/>
</dbReference>
<dbReference type="Pfam" id="PF14815">
    <property type="entry name" value="NUDIX_4"/>
    <property type="match status" value="1"/>
</dbReference>
<proteinExistence type="inferred from homology"/>
<evidence type="ECO:0000313" key="18">
    <source>
        <dbReference type="EMBL" id="ACB52944.1"/>
    </source>
</evidence>
<evidence type="ECO:0000256" key="5">
    <source>
        <dbReference type="ARBA" id="ARBA00012045"/>
    </source>
</evidence>
<dbReference type="eggNOG" id="COG1051">
    <property type="taxonomic scope" value="Bacteria"/>
</dbReference>
<dbReference type="GO" id="GO:0008413">
    <property type="term" value="F:8-oxo-7,8-dihydroguanosine triphosphate pyrophosphatase activity"/>
    <property type="evidence" value="ECO:0007669"/>
    <property type="project" value="InterPro"/>
</dbReference>
<dbReference type="Gene3D" id="3.90.79.10">
    <property type="entry name" value="Nucleoside Triphosphate Pyrophosphohydrolase"/>
    <property type="match status" value="1"/>
</dbReference>
<dbReference type="SMART" id="SM00525">
    <property type="entry name" value="FES"/>
    <property type="match status" value="1"/>
</dbReference>
<feature type="binding site" evidence="16">
    <location>
        <position position="277"/>
    </location>
    <ligand>
        <name>Mg(2+)</name>
        <dbReference type="ChEBI" id="CHEBI:18420"/>
    </ligand>
</feature>
<dbReference type="InterPro" id="IPR029119">
    <property type="entry name" value="MutY_C"/>
</dbReference>
<accession>B1X0Q5</accession>
<feature type="binding site" evidence="15">
    <location>
        <position position="359"/>
    </location>
    <ligand>
        <name>8-oxo-dGTP</name>
        <dbReference type="ChEBI" id="CHEBI:77896"/>
    </ligand>
</feature>
<dbReference type="CDD" id="cd03425">
    <property type="entry name" value="NUDIX_MutT_NudA_like"/>
    <property type="match status" value="1"/>
</dbReference>
<dbReference type="HOGENOM" id="CLU_012862_0_3_3"/>
<evidence type="ECO:0000256" key="13">
    <source>
        <dbReference type="ARBA" id="ARBA00023204"/>
    </source>
</evidence>
<dbReference type="InterPro" id="IPR011257">
    <property type="entry name" value="DNA_glycosylase"/>
</dbReference>
<dbReference type="InterPro" id="IPR000086">
    <property type="entry name" value="NUDIX_hydrolase_dom"/>
</dbReference>
<dbReference type="CDD" id="cd00056">
    <property type="entry name" value="ENDO3c"/>
    <property type="match status" value="1"/>
</dbReference>
<organism evidence="18 19">
    <name type="scientific">Crocosphaera subtropica (strain ATCC 51142 / BH68)</name>
    <name type="common">Cyanothece sp. (strain ATCC 51142)</name>
    <dbReference type="NCBI Taxonomy" id="43989"/>
    <lineage>
        <taxon>Bacteria</taxon>
        <taxon>Bacillati</taxon>
        <taxon>Cyanobacteriota</taxon>
        <taxon>Cyanophyceae</taxon>
        <taxon>Oscillatoriophycideae</taxon>
        <taxon>Chroococcales</taxon>
        <taxon>Aphanothecaceae</taxon>
        <taxon>Crocosphaera</taxon>
        <taxon>Crocosphaera subtropica</taxon>
    </lineage>
</organism>